<feature type="chain" id="PRO_5046291275" evidence="1">
    <location>
        <begin position="21"/>
        <end position="178"/>
    </location>
</feature>
<organism evidence="3 4">
    <name type="scientific">[Empedobacter] haloabium</name>
    <dbReference type="NCBI Taxonomy" id="592317"/>
    <lineage>
        <taxon>Bacteria</taxon>
        <taxon>Pseudomonadati</taxon>
        <taxon>Pseudomonadota</taxon>
        <taxon>Betaproteobacteria</taxon>
        <taxon>Burkholderiales</taxon>
        <taxon>Oxalobacteraceae</taxon>
        <taxon>Telluria group</taxon>
        <taxon>Telluria group incertae sedis</taxon>
    </lineage>
</organism>
<dbReference type="NCBIfam" id="TIGR02595">
    <property type="entry name" value="PEP_CTERM"/>
    <property type="match status" value="1"/>
</dbReference>
<dbReference type="EMBL" id="CP136508">
    <property type="protein sequence ID" value="WUR13313.1"/>
    <property type="molecule type" value="Genomic_DNA"/>
</dbReference>
<evidence type="ECO:0000259" key="2">
    <source>
        <dbReference type="Pfam" id="PF07589"/>
    </source>
</evidence>
<protein>
    <submittedName>
        <fullName evidence="3">VPLPA-CTERM sorting domain-containing protein</fullName>
    </submittedName>
</protein>
<accession>A0ABZ1UKV7</accession>
<feature type="domain" description="Ice-binding protein C-terminal" evidence="2">
    <location>
        <begin position="150"/>
        <end position="174"/>
    </location>
</feature>
<evidence type="ECO:0000313" key="3">
    <source>
        <dbReference type="EMBL" id="WUR13313.1"/>
    </source>
</evidence>
<evidence type="ECO:0000256" key="1">
    <source>
        <dbReference type="SAM" id="SignalP"/>
    </source>
</evidence>
<keyword evidence="1" id="KW-0732">Signal</keyword>
<reference evidence="3 4" key="1">
    <citation type="journal article" date="2019" name="Int. J. Syst. Evol. Microbiol.">
        <title>The Draft Whole-Genome Sequence of the Antibiotic Producer Empedobacter haloabium ATCC 31962 Provides Indications for Its Taxonomic Reclassification.</title>
        <authorList>
            <person name="Miess H."/>
            <person name="Arlt P."/>
            <person name="Apel A.K."/>
            <person name="Weber T."/>
            <person name="Nieselt K."/>
            <person name="Hanssen F."/>
            <person name="Czemmel S."/>
            <person name="Nahnsen S."/>
            <person name="Gross H."/>
        </authorList>
    </citation>
    <scope>NUCLEOTIDE SEQUENCE [LARGE SCALE GENOMIC DNA]</scope>
    <source>
        <strain evidence="3 4">ATCC 31962</strain>
    </source>
</reference>
<gene>
    <name evidence="3" type="ORF">E7V67_027125</name>
</gene>
<name>A0ABZ1UKV7_9BURK</name>
<sequence>MLKKLMSAAVLAAAAATAHAAPQSYEITYRGFQAVHDGVFEPDRTLHVTFTVDDLDHNGSYSLDELLALDSNRIAYSGSCNIIHCVDIFTWTPGALPTFSARYINNNGFDFTMQSIVTGESHKSFYQSSFGFRYDYTWDWTPATTATITAVPEPASFGMLAVGLAGMLALGRRRRAHG</sequence>
<dbReference type="Proteomes" id="UP000321323">
    <property type="component" value="Chromosome"/>
</dbReference>
<evidence type="ECO:0000313" key="4">
    <source>
        <dbReference type="Proteomes" id="UP000321323"/>
    </source>
</evidence>
<dbReference type="Pfam" id="PF07589">
    <property type="entry name" value="PEP-CTERM"/>
    <property type="match status" value="1"/>
</dbReference>
<keyword evidence="4" id="KW-1185">Reference proteome</keyword>
<feature type="signal peptide" evidence="1">
    <location>
        <begin position="1"/>
        <end position="20"/>
    </location>
</feature>
<dbReference type="InterPro" id="IPR013424">
    <property type="entry name" value="Ice-binding_C"/>
</dbReference>
<proteinExistence type="predicted"/>